<name>A0AAE3QV27_9BACT</name>
<keyword evidence="4" id="KW-0347">Helicase</keyword>
<keyword evidence="4" id="KW-0378">Hydrolase</keyword>
<organism evidence="4 5">
    <name type="scientific">Xanthocytophaga flava</name>
    <dbReference type="NCBI Taxonomy" id="3048013"/>
    <lineage>
        <taxon>Bacteria</taxon>
        <taxon>Pseudomonadati</taxon>
        <taxon>Bacteroidota</taxon>
        <taxon>Cytophagia</taxon>
        <taxon>Cytophagales</taxon>
        <taxon>Rhodocytophagaceae</taxon>
        <taxon>Xanthocytophaga</taxon>
    </lineage>
</organism>
<evidence type="ECO:0000259" key="2">
    <source>
        <dbReference type="PROSITE" id="PS51192"/>
    </source>
</evidence>
<dbReference type="InterPro" id="IPR050742">
    <property type="entry name" value="Helicase_Restrict-Modif_Enz"/>
</dbReference>
<evidence type="ECO:0000313" key="4">
    <source>
        <dbReference type="EMBL" id="MDJ1486012.1"/>
    </source>
</evidence>
<dbReference type="InterPro" id="IPR001650">
    <property type="entry name" value="Helicase_C-like"/>
</dbReference>
<dbReference type="Pfam" id="PF10571">
    <property type="entry name" value="UPF0547"/>
    <property type="match status" value="1"/>
</dbReference>
<gene>
    <name evidence="4" type="ORF">QNI16_36360</name>
</gene>
<dbReference type="GO" id="GO:0004386">
    <property type="term" value="F:helicase activity"/>
    <property type="evidence" value="ECO:0007669"/>
    <property type="project" value="UniProtKB-KW"/>
</dbReference>
<dbReference type="GO" id="GO:0005524">
    <property type="term" value="F:ATP binding"/>
    <property type="evidence" value="ECO:0007669"/>
    <property type="project" value="InterPro"/>
</dbReference>
<sequence>MQQTDILTHATSVNGEALSLPNSHLSKNNGILTLRDYQESSITELTRRHQSGAHRLILCLPTGAGKTVTFAEMTRRTLESLPKARVLILVDRIELLHQAAMTLQRADIQAGVLNAGCRRMPATQVIVAMVETYYRRVEKGWSIPNLSLIIIDEAHKGNFRKVVELHPNTPMVGATATPLSASKQAPLNTYFEDIVVGTHIHSLIEAGHLALPRYFAVPVQLQAGRGLDGDYKLNELYTDFDKPALYQGCVSNWQKHAEGQKTVIFCVNKLHTIRTAQAFTQVHEQVRYITSDTPDEERKATLTWFTHTSDAILVNCGILTTGFDEPSIECIVLNRATRSLPLYLQMCGRGSRTTATKQAFTIIDMGNNIKDLGLWHEPYDWECIFRNGSVAAPQHAPVKSCPECQSIVALSTQTCPYCQHTFARKHRESIDAQEVETQEIVVDWSYLMQKEWHTMNVTELVMRASMGNPNTNKKQYKIQWIISCILNRENPRPMLEEFARLRGYKPHWVDYTLKAAGISTQKTASKTAHNTTQNTSWKGGKP</sequence>
<dbReference type="EMBL" id="JASJOS010000026">
    <property type="protein sequence ID" value="MDJ1486012.1"/>
    <property type="molecule type" value="Genomic_DNA"/>
</dbReference>
<dbReference type="GO" id="GO:0005829">
    <property type="term" value="C:cytosol"/>
    <property type="evidence" value="ECO:0007669"/>
    <property type="project" value="TreeGrafter"/>
</dbReference>
<feature type="region of interest" description="Disordered" evidence="1">
    <location>
        <begin position="521"/>
        <end position="542"/>
    </location>
</feature>
<proteinExistence type="predicted"/>
<dbReference type="GO" id="GO:0016787">
    <property type="term" value="F:hydrolase activity"/>
    <property type="evidence" value="ECO:0007669"/>
    <property type="project" value="InterPro"/>
</dbReference>
<evidence type="ECO:0000313" key="5">
    <source>
        <dbReference type="Proteomes" id="UP001241110"/>
    </source>
</evidence>
<feature type="domain" description="Helicase C-terminal" evidence="3">
    <location>
        <begin position="232"/>
        <end position="399"/>
    </location>
</feature>
<evidence type="ECO:0000256" key="1">
    <source>
        <dbReference type="SAM" id="MobiDB-lite"/>
    </source>
</evidence>
<dbReference type="PROSITE" id="PS51192">
    <property type="entry name" value="HELICASE_ATP_BIND_1"/>
    <property type="match status" value="1"/>
</dbReference>
<reference evidence="4" key="1">
    <citation type="submission" date="2023-05" db="EMBL/GenBank/DDBJ databases">
        <authorList>
            <person name="Zhang X."/>
        </authorList>
    </citation>
    <scope>NUCLEOTIDE SEQUENCE</scope>
    <source>
        <strain evidence="4">YF14B1</strain>
    </source>
</reference>
<comment type="caution">
    <text evidence="4">The sequence shown here is derived from an EMBL/GenBank/DDBJ whole genome shotgun (WGS) entry which is preliminary data.</text>
</comment>
<evidence type="ECO:0000259" key="3">
    <source>
        <dbReference type="PROSITE" id="PS51194"/>
    </source>
</evidence>
<dbReference type="PROSITE" id="PS51194">
    <property type="entry name" value="HELICASE_CTER"/>
    <property type="match status" value="1"/>
</dbReference>
<dbReference type="PANTHER" id="PTHR47396">
    <property type="entry name" value="TYPE I RESTRICTION ENZYME ECOKI R PROTEIN"/>
    <property type="match status" value="1"/>
</dbReference>
<dbReference type="Proteomes" id="UP001241110">
    <property type="component" value="Unassembled WGS sequence"/>
</dbReference>
<dbReference type="InterPro" id="IPR014001">
    <property type="entry name" value="Helicase_ATP-bd"/>
</dbReference>
<dbReference type="SUPFAM" id="SSF52540">
    <property type="entry name" value="P-loop containing nucleoside triphosphate hydrolases"/>
    <property type="match status" value="1"/>
</dbReference>
<dbReference type="Pfam" id="PF04851">
    <property type="entry name" value="ResIII"/>
    <property type="match status" value="1"/>
</dbReference>
<keyword evidence="4" id="KW-0547">Nucleotide-binding</keyword>
<dbReference type="SMART" id="SM00487">
    <property type="entry name" value="DEXDc"/>
    <property type="match status" value="1"/>
</dbReference>
<dbReference type="InterPro" id="IPR006935">
    <property type="entry name" value="Helicase/UvrB_N"/>
</dbReference>
<dbReference type="AlphaFoldDB" id="A0AAE3QV27"/>
<dbReference type="InterPro" id="IPR027417">
    <property type="entry name" value="P-loop_NTPase"/>
</dbReference>
<dbReference type="InterPro" id="IPR018886">
    <property type="entry name" value="UPF0547"/>
</dbReference>
<feature type="domain" description="Helicase ATP-binding" evidence="2">
    <location>
        <begin position="47"/>
        <end position="196"/>
    </location>
</feature>
<keyword evidence="4" id="KW-0067">ATP-binding</keyword>
<dbReference type="Gene3D" id="3.40.50.300">
    <property type="entry name" value="P-loop containing nucleotide triphosphate hydrolases"/>
    <property type="match status" value="2"/>
</dbReference>
<dbReference type="GO" id="GO:0003677">
    <property type="term" value="F:DNA binding"/>
    <property type="evidence" value="ECO:0007669"/>
    <property type="project" value="InterPro"/>
</dbReference>
<protein>
    <submittedName>
        <fullName evidence="4">DEAD/DEAH box helicase family protein</fullName>
    </submittedName>
</protein>
<dbReference type="PANTHER" id="PTHR47396:SF1">
    <property type="entry name" value="ATP-DEPENDENT HELICASE IRC3-RELATED"/>
    <property type="match status" value="1"/>
</dbReference>
<accession>A0AAE3QV27</accession>
<dbReference type="SMART" id="SM00490">
    <property type="entry name" value="HELICc"/>
    <property type="match status" value="1"/>
</dbReference>
<dbReference type="Pfam" id="PF00271">
    <property type="entry name" value="Helicase_C"/>
    <property type="match status" value="1"/>
</dbReference>
<dbReference type="RefSeq" id="WP_313989320.1">
    <property type="nucleotide sequence ID" value="NZ_JASJOS010000026.1"/>
</dbReference>